<feature type="region of interest" description="Disordered" evidence="1">
    <location>
        <begin position="356"/>
        <end position="421"/>
    </location>
</feature>
<reference evidence="2 3" key="1">
    <citation type="journal article" date="2016" name="Mol. Biol. Evol.">
        <title>Comparative Genomics of Early-Diverging Mushroom-Forming Fungi Provides Insights into the Origins of Lignocellulose Decay Capabilities.</title>
        <authorList>
            <person name="Nagy L.G."/>
            <person name="Riley R."/>
            <person name="Tritt A."/>
            <person name="Adam C."/>
            <person name="Daum C."/>
            <person name="Floudas D."/>
            <person name="Sun H."/>
            <person name="Yadav J.S."/>
            <person name="Pangilinan J."/>
            <person name="Larsson K.H."/>
            <person name="Matsuura K."/>
            <person name="Barry K."/>
            <person name="Labutti K."/>
            <person name="Kuo R."/>
            <person name="Ohm R.A."/>
            <person name="Bhattacharya S.S."/>
            <person name="Shirouzu T."/>
            <person name="Yoshinaga Y."/>
            <person name="Martin F.M."/>
            <person name="Grigoriev I.V."/>
            <person name="Hibbett D.S."/>
        </authorList>
    </citation>
    <scope>NUCLEOTIDE SEQUENCE [LARGE SCALE GENOMIC DNA]</scope>
    <source>
        <strain evidence="2 3">HHB12029</strain>
    </source>
</reference>
<feature type="compositionally biased region" description="Polar residues" evidence="1">
    <location>
        <begin position="371"/>
        <end position="386"/>
    </location>
</feature>
<feature type="compositionally biased region" description="Low complexity" evidence="1">
    <location>
        <begin position="223"/>
        <end position="235"/>
    </location>
</feature>
<feature type="compositionally biased region" description="Basic residues" evidence="1">
    <location>
        <begin position="1"/>
        <end position="12"/>
    </location>
</feature>
<dbReference type="OrthoDB" id="2855870at2759"/>
<accession>A0A165ML51</accession>
<feature type="compositionally biased region" description="Polar residues" evidence="1">
    <location>
        <begin position="814"/>
        <end position="825"/>
    </location>
</feature>
<feature type="region of interest" description="Disordered" evidence="1">
    <location>
        <begin position="890"/>
        <end position="925"/>
    </location>
</feature>
<feature type="region of interest" description="Disordered" evidence="1">
    <location>
        <begin position="1"/>
        <end position="115"/>
    </location>
</feature>
<evidence type="ECO:0000256" key="1">
    <source>
        <dbReference type="SAM" id="MobiDB-lite"/>
    </source>
</evidence>
<evidence type="ECO:0000313" key="2">
    <source>
        <dbReference type="EMBL" id="KZV99431.1"/>
    </source>
</evidence>
<proteinExistence type="predicted"/>
<feature type="region of interest" description="Disordered" evidence="1">
    <location>
        <begin position="711"/>
        <end position="849"/>
    </location>
</feature>
<protein>
    <submittedName>
        <fullName evidence="2">Uncharacterized protein</fullName>
    </submittedName>
</protein>
<feature type="compositionally biased region" description="Pro residues" evidence="1">
    <location>
        <begin position="743"/>
        <end position="756"/>
    </location>
</feature>
<feature type="compositionally biased region" description="Low complexity" evidence="1">
    <location>
        <begin position="788"/>
        <end position="802"/>
    </location>
</feature>
<dbReference type="AlphaFoldDB" id="A0A165ML51"/>
<gene>
    <name evidence="2" type="ORF">EXIGLDRAFT_762723</name>
</gene>
<dbReference type="EMBL" id="KV425910">
    <property type="protein sequence ID" value="KZV99431.1"/>
    <property type="molecule type" value="Genomic_DNA"/>
</dbReference>
<feature type="region of interest" description="Disordered" evidence="1">
    <location>
        <begin position="208"/>
        <end position="279"/>
    </location>
</feature>
<organism evidence="2 3">
    <name type="scientific">Exidia glandulosa HHB12029</name>
    <dbReference type="NCBI Taxonomy" id="1314781"/>
    <lineage>
        <taxon>Eukaryota</taxon>
        <taxon>Fungi</taxon>
        <taxon>Dikarya</taxon>
        <taxon>Basidiomycota</taxon>
        <taxon>Agaricomycotina</taxon>
        <taxon>Agaricomycetes</taxon>
        <taxon>Auriculariales</taxon>
        <taxon>Exidiaceae</taxon>
        <taxon>Exidia</taxon>
    </lineage>
</organism>
<dbReference type="InParanoid" id="A0A165ML51"/>
<feature type="compositionally biased region" description="Basic and acidic residues" evidence="1">
    <location>
        <begin position="890"/>
        <end position="913"/>
    </location>
</feature>
<keyword evidence="3" id="KW-1185">Reference proteome</keyword>
<feature type="compositionally biased region" description="Polar residues" evidence="1">
    <location>
        <begin position="61"/>
        <end position="71"/>
    </location>
</feature>
<name>A0A165ML51_EXIGL</name>
<evidence type="ECO:0000313" key="3">
    <source>
        <dbReference type="Proteomes" id="UP000077266"/>
    </source>
</evidence>
<feature type="compositionally biased region" description="Acidic residues" evidence="1">
    <location>
        <begin position="803"/>
        <end position="813"/>
    </location>
</feature>
<feature type="compositionally biased region" description="Basic and acidic residues" evidence="1">
    <location>
        <begin position="45"/>
        <end position="60"/>
    </location>
</feature>
<sequence length="925" mass="99719">MSEKPRRGRRNGKPVMGTDPDDPFMARETARPPESGGPSQKKREHTPEHTGTHRTPDAPTRKSTSTFNTLRNFARAITRSPFKNRDANKQLTAAVAEDEPYSPSKPRANHTDKRTRRDNFRTHMHQERGRASVPHYDSNILGGLVPRYAVPADNLDEVPVPRPPIHEFAFSIPGVDLQRVTHPTFYRAPAPPAPITRAKEPEFELAHKTPRPTTATSAHDIPDAPQAPQATQADPKTQEVTQDAGRGSPTPDRDTPAAGRPQDEDPAPAPHAEEVDDEDMASLNADAAGPFIEAMDAATRAISEDILVTYPHAREALTRFCMTLGSIPGAEPVLAGLAYLNSRMQTLEDLVRGNMTPAAQHPDQRPLVTPTAASQQPHTSAKTGSSHPEPAKTPAGDTSAPATVTEPHANKDSSPRDAGRYNPRRAIFLPERSAPKSPGDLASLNAAAPALRNAINARLATAHKDQPGAPRVVGVNWTPSGNLCIIAQEGMTGADLVRDRAIIADAAGLGQGCSATEDIPWHRAVLRDVPVRSPTGTLNTGADVLAELRAYNPRFNTLKLAPTGEPVRWLATDATRESKTFSSVLICFARAEDEASFQELARSLFVFGRACASGKFTPRDKMRICTTCWNPAARHSARDHKCTPHCRLCAGPHKEADHVCITCRDKHRTLNLPPITSPVPCEHVGLKCCNCGRPHYADDHRCEARRRFTGTRAGAPPMTGANATKLRGGRGRKRGPPVAAPDAPFPDPQPQHPPQQPAAVQPEHPAPPQAAPSETTTPAADATQAHTDAPATQDKAASAADDQSLDMEVDDDTQATGAPTSTGQRPFTIGDARVKSARTQGKTQDRAAKRSKIASMMAKRFNGVTIAQCNDFLNSANDDLTTALLSMRENYRGPKPSDDTLHAFREQVDKQLDAKPAGTAQTPAQ</sequence>
<dbReference type="Proteomes" id="UP000077266">
    <property type="component" value="Unassembled WGS sequence"/>
</dbReference>
<feature type="compositionally biased region" description="Basic and acidic residues" evidence="1">
    <location>
        <begin position="408"/>
        <end position="419"/>
    </location>
</feature>